<keyword evidence="3" id="KW-1185">Reference proteome</keyword>
<organism evidence="2 3">
    <name type="scientific">Brachybacterium huguangmaarense</name>
    <dbReference type="NCBI Taxonomy" id="1652028"/>
    <lineage>
        <taxon>Bacteria</taxon>
        <taxon>Bacillati</taxon>
        <taxon>Actinomycetota</taxon>
        <taxon>Actinomycetes</taxon>
        <taxon>Micrococcales</taxon>
        <taxon>Dermabacteraceae</taxon>
        <taxon>Brachybacterium</taxon>
    </lineage>
</organism>
<dbReference type="InterPro" id="IPR011006">
    <property type="entry name" value="CheY-like_superfamily"/>
</dbReference>
<sequence length="191" mass="20105">MPADALVRPLCRAGLPSSATLRVGLVDDCEITILGVREAIAGGDRAIEVMPMAVSGPSTGHVDIALYDPHLAAVGSRWDVMERLCANPRIDAVVLYTSVLGEVWVDAALSLGAAAAVSKRLGGDELAAALRRIAGGRAGARVLTTALSPPSLRHRRASRRPAPSPYRRARRMSSAWSCTDARTRKSANAST</sequence>
<reference evidence="2" key="1">
    <citation type="submission" date="2022-10" db="EMBL/GenBank/DDBJ databases">
        <title>Whole-Genome Sequencing of Brachybacterium huguangmaarense BRM-3, Isolated from Betula schmidtii.</title>
        <authorList>
            <person name="Haam D."/>
        </authorList>
    </citation>
    <scope>NUCLEOTIDE SEQUENCE</scope>
    <source>
        <strain evidence="2">BRM-3</strain>
    </source>
</reference>
<feature type="region of interest" description="Disordered" evidence="1">
    <location>
        <begin position="149"/>
        <end position="191"/>
    </location>
</feature>
<gene>
    <name evidence="2" type="ORF">BRM3_01250</name>
</gene>
<protein>
    <recommendedName>
        <fullName evidence="4">Response regulatory domain-containing protein</fullName>
    </recommendedName>
</protein>
<dbReference type="Gene3D" id="3.40.50.2300">
    <property type="match status" value="1"/>
</dbReference>
<accession>A0ABY6G1L3</accession>
<dbReference type="Proteomes" id="UP001164305">
    <property type="component" value="Chromosome"/>
</dbReference>
<evidence type="ECO:0000313" key="2">
    <source>
        <dbReference type="EMBL" id="UYG17091.1"/>
    </source>
</evidence>
<dbReference type="EMBL" id="CP107020">
    <property type="protein sequence ID" value="UYG17091.1"/>
    <property type="molecule type" value="Genomic_DNA"/>
</dbReference>
<proteinExistence type="predicted"/>
<dbReference type="RefSeq" id="WP_263594300.1">
    <property type="nucleotide sequence ID" value="NZ_CP107020.1"/>
</dbReference>
<evidence type="ECO:0000256" key="1">
    <source>
        <dbReference type="SAM" id="MobiDB-lite"/>
    </source>
</evidence>
<evidence type="ECO:0008006" key="4">
    <source>
        <dbReference type="Google" id="ProtNLM"/>
    </source>
</evidence>
<name>A0ABY6G1L3_9MICO</name>
<dbReference type="SUPFAM" id="SSF52172">
    <property type="entry name" value="CheY-like"/>
    <property type="match status" value="1"/>
</dbReference>
<evidence type="ECO:0000313" key="3">
    <source>
        <dbReference type="Proteomes" id="UP001164305"/>
    </source>
</evidence>